<evidence type="ECO:0000256" key="8">
    <source>
        <dbReference type="ARBA" id="ARBA00022801"/>
    </source>
</evidence>
<dbReference type="InterPro" id="IPR054734">
    <property type="entry name" value="PqqF-like_C_4"/>
</dbReference>
<dbReference type="InterPro" id="IPR007863">
    <property type="entry name" value="Peptidase_M16_C"/>
</dbReference>
<name>A0A8I0N0G1_9GAMM</name>
<organism evidence="19 20">
    <name type="scientific">Pseudoalteromonas peptidolytica F12-50-A1</name>
    <dbReference type="NCBI Taxonomy" id="1315280"/>
    <lineage>
        <taxon>Bacteria</taxon>
        <taxon>Pseudomonadati</taxon>
        <taxon>Pseudomonadota</taxon>
        <taxon>Gammaproteobacteria</taxon>
        <taxon>Alteromonadales</taxon>
        <taxon>Pseudoalteromonadaceae</taxon>
        <taxon>Pseudoalteromonas</taxon>
    </lineage>
</organism>
<protein>
    <recommendedName>
        <fullName evidence="5">Protease 3</fullName>
        <ecNumber evidence="4">3.4.24.55</ecNumber>
    </recommendedName>
    <alternativeName>
        <fullName evidence="13">Pitrilysin</fullName>
    </alternativeName>
    <alternativeName>
        <fullName evidence="12">Protease III</fullName>
    </alternativeName>
    <alternativeName>
        <fullName evidence="11">Protease pi</fullName>
    </alternativeName>
</protein>
<dbReference type="EMBL" id="AQHF01000034">
    <property type="protein sequence ID" value="MBE0348643.1"/>
    <property type="molecule type" value="Genomic_DNA"/>
</dbReference>
<keyword evidence="10" id="KW-0482">Metalloprotease</keyword>
<dbReference type="InterPro" id="IPR011765">
    <property type="entry name" value="Pept_M16_N"/>
</dbReference>
<accession>A0A8I0N0G1</accession>
<evidence type="ECO:0000313" key="20">
    <source>
        <dbReference type="Proteomes" id="UP000660708"/>
    </source>
</evidence>
<keyword evidence="9" id="KW-0862">Zinc</keyword>
<feature type="domain" description="Coenzyme PQQ synthesis protein F-like C-terminal lobe" evidence="18">
    <location>
        <begin position="783"/>
        <end position="877"/>
    </location>
</feature>
<dbReference type="PROSITE" id="PS00143">
    <property type="entry name" value="INSULINASE"/>
    <property type="match status" value="1"/>
</dbReference>
<evidence type="ECO:0000259" key="18">
    <source>
        <dbReference type="Pfam" id="PF22456"/>
    </source>
</evidence>
<evidence type="ECO:0000259" key="17">
    <source>
        <dbReference type="Pfam" id="PF16187"/>
    </source>
</evidence>
<reference evidence="19 20" key="1">
    <citation type="submission" date="2015-06" db="EMBL/GenBank/DDBJ databases">
        <title>Genome sequence of Pseudoalteromonas peptidolytica.</title>
        <authorList>
            <person name="Xie B.-B."/>
            <person name="Rong J.-C."/>
            <person name="Qin Q.-L."/>
            <person name="Zhang Y.-Z."/>
        </authorList>
    </citation>
    <scope>NUCLEOTIDE SEQUENCE [LARGE SCALE GENOMIC DNA]</scope>
    <source>
        <strain evidence="19 20">F12-50-A1</strain>
    </source>
</reference>
<keyword evidence="20" id="KW-1185">Reference proteome</keyword>
<sequence>MKKLFAISALTVAVITGCSTTSSLNSTSVKSNLLSPKLIVSPNDDRQYQTLTLENGIDVILVSDPSVSKSAAALSVGVGLLHDPMSQQGMAHYLEHMLFLGTEKYPDSKGYSEFMTNNGGAHNAYTWLDITNYMFKVNNDAYDEALDRFSDFFKSPKLYPEYTEKEKNAVNAEWSMRREMDFFGQFKLARNMMGEHPANRFLIGNLETLGDKEGSNLHQETVNFYNKYYSGNIMKLAMISNEPIEQMVAKAKKHFTSIKNKHIEKPSVTQELNYNKVGQKLVHYKPNEDVKTLKLDFTIENNAAEFAVKPNYFITYLLSNEMAGSPAQVLKEQGLISSLTAYATPNSYGNYGTLQVDIQLTDQGIKQRELITGTVLDYIELIKQQGVDSRYFKEIQTSLNNQFRFLEKGDEFGYVSNLADSMQHFPVNHAINASYYYAQFDADAVNAVLEQLTPEHMRVWYISKDEPTEDKLHFYDGEYKIVDLKESDFEHWKKAANFTLSLPSVNTLLPEHFALKTVPADAKKGVQKVIDADGVTIWHAASERFYAQPKGSLKIYINNPESLDDIKTEVALAIWSDLYRLDKAKLMTEASVAGMYLGLTPSNGLMLDISGFTDKQSLLLKDALSGLQISVSERAFEQAVDRYVRGIQNQAKEFPFRQAFSVYQKLVRSGSYDDAALIAAAKSLTVGDLETVQDHVLSNNQVRVFAYGNYDKSDLEVLKSTLDNILAKRKNITQYARAAYWKPEKKQTLVWQQDIDVADVAVIDFAVHPVPGYAQKAAAMILQGHLRTAAFERLRTQEQLAYAVGATGVAIDEYSALGFYIQTPVKDAKSMQARFDEYKLEYAEELNKLTSETFAQLKNAVLVSLTEAPKNLSEELQPLLGDWFKENMEFDSKAKLIAAVEAITLADVKDYYQKTVMNPDAARLNIQLRGSKFKSEPFADLPMQIKLDSLEQAKKQVKFQP</sequence>
<dbReference type="InterPro" id="IPR011249">
    <property type="entry name" value="Metalloenz_LuxS/M16"/>
</dbReference>
<dbReference type="GO" id="GO:0004222">
    <property type="term" value="F:metalloendopeptidase activity"/>
    <property type="evidence" value="ECO:0007669"/>
    <property type="project" value="UniProtKB-EC"/>
</dbReference>
<dbReference type="InterPro" id="IPR032632">
    <property type="entry name" value="Peptidase_M16_M"/>
</dbReference>
<dbReference type="PROSITE" id="PS51257">
    <property type="entry name" value="PROKAR_LIPOPROTEIN"/>
    <property type="match status" value="1"/>
</dbReference>
<evidence type="ECO:0000256" key="5">
    <source>
        <dbReference type="ARBA" id="ARBA00017565"/>
    </source>
</evidence>
<feature type="domain" description="Peptidase M16 middle/third" evidence="17">
    <location>
        <begin position="403"/>
        <end position="679"/>
    </location>
</feature>
<evidence type="ECO:0000256" key="12">
    <source>
        <dbReference type="ARBA" id="ARBA00031184"/>
    </source>
</evidence>
<evidence type="ECO:0000256" key="7">
    <source>
        <dbReference type="ARBA" id="ARBA00022723"/>
    </source>
</evidence>
<gene>
    <name evidence="19" type="ORF">PPEP_b0441</name>
</gene>
<dbReference type="InterPro" id="IPR001431">
    <property type="entry name" value="Pept_M16_Zn_BS"/>
</dbReference>
<dbReference type="GO" id="GO:0005737">
    <property type="term" value="C:cytoplasm"/>
    <property type="evidence" value="ECO:0007669"/>
    <property type="project" value="UniProtKB-ARBA"/>
</dbReference>
<dbReference type="PANTHER" id="PTHR43690:SF18">
    <property type="entry name" value="INSULIN-DEGRADING ENZYME-RELATED"/>
    <property type="match status" value="1"/>
</dbReference>
<keyword evidence="7" id="KW-0479">Metal-binding</keyword>
<dbReference type="Pfam" id="PF05193">
    <property type="entry name" value="Peptidase_M16_C"/>
    <property type="match status" value="1"/>
</dbReference>
<evidence type="ECO:0000256" key="10">
    <source>
        <dbReference type="ARBA" id="ARBA00023049"/>
    </source>
</evidence>
<evidence type="ECO:0000256" key="4">
    <source>
        <dbReference type="ARBA" id="ARBA00012449"/>
    </source>
</evidence>
<keyword evidence="8" id="KW-0378">Hydrolase</keyword>
<dbReference type="InterPro" id="IPR050626">
    <property type="entry name" value="Peptidase_M16"/>
</dbReference>
<feature type="domain" description="Peptidase M16 N-terminal" evidence="15">
    <location>
        <begin position="59"/>
        <end position="191"/>
    </location>
</feature>
<dbReference type="GO" id="GO:0046872">
    <property type="term" value="F:metal ion binding"/>
    <property type="evidence" value="ECO:0007669"/>
    <property type="project" value="UniProtKB-KW"/>
</dbReference>
<comment type="function">
    <text evidence="2">Endopeptidase that degrades small peptides of less than 7 kDa, such as glucagon and insulin.</text>
</comment>
<proteinExistence type="inferred from homology"/>
<dbReference type="Pfam" id="PF16187">
    <property type="entry name" value="Peptidase_M16_M"/>
    <property type="match status" value="1"/>
</dbReference>
<dbReference type="Pfam" id="PF00675">
    <property type="entry name" value="Peptidase_M16"/>
    <property type="match status" value="1"/>
</dbReference>
<dbReference type="Pfam" id="PF22456">
    <property type="entry name" value="PqqF-like_C_4"/>
    <property type="match status" value="1"/>
</dbReference>
<evidence type="ECO:0000256" key="6">
    <source>
        <dbReference type="ARBA" id="ARBA00022670"/>
    </source>
</evidence>
<dbReference type="Gene3D" id="3.30.830.10">
    <property type="entry name" value="Metalloenzyme, LuxS/M16 peptidase-like"/>
    <property type="match status" value="4"/>
</dbReference>
<dbReference type="GO" id="GO:0006508">
    <property type="term" value="P:proteolysis"/>
    <property type="evidence" value="ECO:0007669"/>
    <property type="project" value="UniProtKB-KW"/>
</dbReference>
<evidence type="ECO:0000259" key="15">
    <source>
        <dbReference type="Pfam" id="PF00675"/>
    </source>
</evidence>
<evidence type="ECO:0000256" key="13">
    <source>
        <dbReference type="ARBA" id="ARBA00033450"/>
    </source>
</evidence>
<dbReference type="SUPFAM" id="SSF63411">
    <property type="entry name" value="LuxS/MPP-like metallohydrolase"/>
    <property type="match status" value="4"/>
</dbReference>
<evidence type="ECO:0000256" key="11">
    <source>
        <dbReference type="ARBA" id="ARBA00029597"/>
    </source>
</evidence>
<evidence type="ECO:0000256" key="1">
    <source>
        <dbReference type="ARBA" id="ARBA00001947"/>
    </source>
</evidence>
<dbReference type="EC" id="3.4.24.55" evidence="4"/>
<evidence type="ECO:0000259" key="16">
    <source>
        <dbReference type="Pfam" id="PF05193"/>
    </source>
</evidence>
<evidence type="ECO:0000256" key="2">
    <source>
        <dbReference type="ARBA" id="ARBA00002184"/>
    </source>
</evidence>
<evidence type="ECO:0000256" key="9">
    <source>
        <dbReference type="ARBA" id="ARBA00022833"/>
    </source>
</evidence>
<dbReference type="AlphaFoldDB" id="A0A8I0N0G1"/>
<feature type="domain" description="Peptidase M16 C-terminal" evidence="16">
    <location>
        <begin position="223"/>
        <end position="399"/>
    </location>
</feature>
<dbReference type="PANTHER" id="PTHR43690">
    <property type="entry name" value="NARDILYSIN"/>
    <property type="match status" value="1"/>
</dbReference>
<comment type="similarity">
    <text evidence="3 14">Belongs to the peptidase M16 family.</text>
</comment>
<dbReference type="Proteomes" id="UP000660708">
    <property type="component" value="Unassembled WGS sequence"/>
</dbReference>
<comment type="caution">
    <text evidence="19">The sequence shown here is derived from an EMBL/GenBank/DDBJ whole genome shotgun (WGS) entry which is preliminary data.</text>
</comment>
<comment type="cofactor">
    <cofactor evidence="1">
        <name>Zn(2+)</name>
        <dbReference type="ChEBI" id="CHEBI:29105"/>
    </cofactor>
</comment>
<evidence type="ECO:0000256" key="14">
    <source>
        <dbReference type="RuleBase" id="RU004447"/>
    </source>
</evidence>
<evidence type="ECO:0000256" key="3">
    <source>
        <dbReference type="ARBA" id="ARBA00007261"/>
    </source>
</evidence>
<evidence type="ECO:0000313" key="19">
    <source>
        <dbReference type="EMBL" id="MBE0348643.1"/>
    </source>
</evidence>
<dbReference type="FunFam" id="3.30.830.10:FF:000012">
    <property type="entry name" value="Protease 3"/>
    <property type="match status" value="1"/>
</dbReference>
<dbReference type="RefSeq" id="WP_147390604.1">
    <property type="nucleotide sequence ID" value="NZ_AQHF01000034.1"/>
</dbReference>
<keyword evidence="6" id="KW-0645">Protease</keyword>